<evidence type="ECO:0000313" key="2">
    <source>
        <dbReference type="EMBL" id="JAD54771.1"/>
    </source>
</evidence>
<organism evidence="2">
    <name type="scientific">Arundo donax</name>
    <name type="common">Giant reed</name>
    <name type="synonym">Donax arundinaceus</name>
    <dbReference type="NCBI Taxonomy" id="35708"/>
    <lineage>
        <taxon>Eukaryota</taxon>
        <taxon>Viridiplantae</taxon>
        <taxon>Streptophyta</taxon>
        <taxon>Embryophyta</taxon>
        <taxon>Tracheophyta</taxon>
        <taxon>Spermatophyta</taxon>
        <taxon>Magnoliopsida</taxon>
        <taxon>Liliopsida</taxon>
        <taxon>Poales</taxon>
        <taxon>Poaceae</taxon>
        <taxon>PACMAD clade</taxon>
        <taxon>Arundinoideae</taxon>
        <taxon>Arundineae</taxon>
        <taxon>Arundo</taxon>
    </lineage>
</organism>
<sequence length="31" mass="3538">MATPGPANPNPRFRREMPHTQSEKGVEERCN</sequence>
<feature type="compositionally biased region" description="Basic and acidic residues" evidence="1">
    <location>
        <begin position="13"/>
        <end position="31"/>
    </location>
</feature>
<dbReference type="AlphaFoldDB" id="A0A0A9AUG8"/>
<name>A0A0A9AUG8_ARUDO</name>
<proteinExistence type="predicted"/>
<dbReference type="EMBL" id="GBRH01243124">
    <property type="protein sequence ID" value="JAD54771.1"/>
    <property type="molecule type" value="Transcribed_RNA"/>
</dbReference>
<protein>
    <submittedName>
        <fullName evidence="2">Uncharacterized protein</fullName>
    </submittedName>
</protein>
<feature type="region of interest" description="Disordered" evidence="1">
    <location>
        <begin position="1"/>
        <end position="31"/>
    </location>
</feature>
<accession>A0A0A9AUG8</accession>
<reference evidence="2" key="1">
    <citation type="submission" date="2014-09" db="EMBL/GenBank/DDBJ databases">
        <authorList>
            <person name="Magalhaes I.L.F."/>
            <person name="Oliveira U."/>
            <person name="Santos F.R."/>
            <person name="Vidigal T.H.D.A."/>
            <person name="Brescovit A.D."/>
            <person name="Santos A.J."/>
        </authorList>
    </citation>
    <scope>NUCLEOTIDE SEQUENCE</scope>
    <source>
        <tissue evidence="2">Shoot tissue taken approximately 20 cm above the soil surface</tissue>
    </source>
</reference>
<reference evidence="2" key="2">
    <citation type="journal article" date="2015" name="Data Brief">
        <title>Shoot transcriptome of the giant reed, Arundo donax.</title>
        <authorList>
            <person name="Barrero R.A."/>
            <person name="Guerrero F.D."/>
            <person name="Moolhuijzen P."/>
            <person name="Goolsby J.A."/>
            <person name="Tidwell J."/>
            <person name="Bellgard S.E."/>
            <person name="Bellgard M.I."/>
        </authorList>
    </citation>
    <scope>NUCLEOTIDE SEQUENCE</scope>
    <source>
        <tissue evidence="2">Shoot tissue taken approximately 20 cm above the soil surface</tissue>
    </source>
</reference>
<evidence type="ECO:0000256" key="1">
    <source>
        <dbReference type="SAM" id="MobiDB-lite"/>
    </source>
</evidence>